<proteinExistence type="inferred from homology"/>
<organism evidence="10 11">
    <name type="scientific">Alcanivorax dieselolei (strain DSM 16502 / CGMCC 1.3690 / MCCC 1A00001 / B-5)</name>
    <name type="common">Alloalcanivorax dieselolei</name>
    <dbReference type="NCBI Taxonomy" id="930169"/>
    <lineage>
        <taxon>Bacteria</taxon>
        <taxon>Pseudomonadati</taxon>
        <taxon>Pseudomonadota</taxon>
        <taxon>Gammaproteobacteria</taxon>
        <taxon>Oceanospirillales</taxon>
        <taxon>Alcanivoracaceae</taxon>
        <taxon>Alloalcanivorax</taxon>
    </lineage>
</organism>
<dbReference type="Pfam" id="PF25539">
    <property type="entry name" value="Bestrophin_2"/>
    <property type="match status" value="1"/>
</dbReference>
<dbReference type="OrthoDB" id="445589at2"/>
<gene>
    <name evidence="10" type="ordered locus">B5T_00717</name>
</gene>
<accession>K0CBX6</accession>
<feature type="transmembrane region" description="Helical" evidence="9">
    <location>
        <begin position="12"/>
        <end position="37"/>
    </location>
</feature>
<dbReference type="KEGG" id="adi:B5T_00717"/>
<evidence type="ECO:0000256" key="8">
    <source>
        <dbReference type="ARBA" id="ARBA00034708"/>
    </source>
</evidence>
<dbReference type="GO" id="GO:0005254">
    <property type="term" value="F:chloride channel activity"/>
    <property type="evidence" value="ECO:0007669"/>
    <property type="project" value="InterPro"/>
</dbReference>
<evidence type="ECO:0000256" key="3">
    <source>
        <dbReference type="ARBA" id="ARBA00022475"/>
    </source>
</evidence>
<name>K0CBX6_ALCDB</name>
<feature type="transmembrane region" description="Helical" evidence="9">
    <location>
        <begin position="241"/>
        <end position="270"/>
    </location>
</feature>
<comment type="similarity">
    <text evidence="8">Belongs to the anion channel-forming bestrophin (TC 1.A.46) family.</text>
</comment>
<keyword evidence="2" id="KW-0813">Transport</keyword>
<keyword evidence="4 9" id="KW-0812">Transmembrane</keyword>
<evidence type="ECO:0000256" key="7">
    <source>
        <dbReference type="ARBA" id="ARBA00023136"/>
    </source>
</evidence>
<dbReference type="PANTHER" id="PTHR33281:SF19">
    <property type="entry name" value="VOLTAGE-DEPENDENT ANION CHANNEL-FORMING PROTEIN YNEE"/>
    <property type="match status" value="1"/>
</dbReference>
<keyword evidence="5 9" id="KW-1133">Transmembrane helix</keyword>
<dbReference type="RefSeq" id="WP_014993082.1">
    <property type="nucleotide sequence ID" value="NC_018691.1"/>
</dbReference>
<evidence type="ECO:0000256" key="5">
    <source>
        <dbReference type="ARBA" id="ARBA00022989"/>
    </source>
</evidence>
<keyword evidence="7 9" id="KW-0472">Membrane</keyword>
<evidence type="ECO:0000313" key="11">
    <source>
        <dbReference type="Proteomes" id="UP000006286"/>
    </source>
</evidence>
<dbReference type="InterPro" id="IPR044669">
    <property type="entry name" value="YneE/VCCN1/2-like"/>
</dbReference>
<dbReference type="PATRIC" id="fig|930169.3.peg.703"/>
<dbReference type="HOGENOM" id="CLU_029790_4_2_6"/>
<evidence type="ECO:0000256" key="9">
    <source>
        <dbReference type="SAM" id="Phobius"/>
    </source>
</evidence>
<dbReference type="GO" id="GO:0005886">
    <property type="term" value="C:plasma membrane"/>
    <property type="evidence" value="ECO:0007669"/>
    <property type="project" value="UniProtKB-SubCell"/>
</dbReference>
<evidence type="ECO:0000256" key="6">
    <source>
        <dbReference type="ARBA" id="ARBA00023065"/>
    </source>
</evidence>
<evidence type="ECO:0000256" key="1">
    <source>
        <dbReference type="ARBA" id="ARBA00004651"/>
    </source>
</evidence>
<evidence type="ECO:0000256" key="4">
    <source>
        <dbReference type="ARBA" id="ARBA00022692"/>
    </source>
</evidence>
<keyword evidence="11" id="KW-1185">Reference proteome</keyword>
<dbReference type="STRING" id="930169.B5T_00717"/>
<dbReference type="PANTHER" id="PTHR33281">
    <property type="entry name" value="UPF0187 PROTEIN YNEE"/>
    <property type="match status" value="1"/>
</dbReference>
<evidence type="ECO:0000256" key="2">
    <source>
        <dbReference type="ARBA" id="ARBA00022448"/>
    </source>
</evidence>
<feature type="transmembrane region" description="Helical" evidence="9">
    <location>
        <begin position="49"/>
        <end position="70"/>
    </location>
</feature>
<dbReference type="EMBL" id="CP003466">
    <property type="protein sequence ID" value="AFT69001.1"/>
    <property type="molecule type" value="Genomic_DNA"/>
</dbReference>
<evidence type="ECO:0000313" key="10">
    <source>
        <dbReference type="EMBL" id="AFT69001.1"/>
    </source>
</evidence>
<comment type="subcellular location">
    <subcellularLocation>
        <location evidence="1">Cell membrane</location>
        <topology evidence="1">Multi-pass membrane protein</topology>
    </subcellularLocation>
</comment>
<dbReference type="Proteomes" id="UP000006286">
    <property type="component" value="Chromosome"/>
</dbReference>
<keyword evidence="6" id="KW-0406">Ion transport</keyword>
<keyword evidence="3" id="KW-1003">Cell membrane</keyword>
<reference evidence="10 11" key="1">
    <citation type="journal article" date="2012" name="J. Bacteriol.">
        <title>Complete genome sequence of Alcanivorax dieselolei type strain B5.</title>
        <authorList>
            <person name="Lai Q."/>
            <person name="Li W."/>
            <person name="Shao Z."/>
        </authorList>
    </citation>
    <scope>NUCLEOTIDE SEQUENCE [LARGE SCALE GENOMIC DNA]</scope>
    <source>
        <strain evidence="11">DSM 16502 / CGMCC 1.3690 / B-5</strain>
    </source>
</reference>
<dbReference type="AlphaFoldDB" id="K0CBX6"/>
<dbReference type="eggNOG" id="COG3781">
    <property type="taxonomic scope" value="Bacteria"/>
</dbReference>
<sequence length="323" mass="35943">MIVRDRPNPIALLIALRGSVVPDILPHILLVALFASAMTLVSQYHVLDVSHYTVMPVTLLGIVLSILLSFRNNAAYDRWWEARKQWGQMVYEIRSLARASGTLLSNKELGNEKLGNEKLGNEELGNDEPRRRELLGLVLAYAHALRGQLRGEDVREDLLKVQTPAVVDQALAHRNGADWFLRRAGEWVGERYREGHLDSIGVSLLDQRLTALASVQAASERIAQTPLPFAYALLAHRTAYIYCYLLPFVLIGSLGWGTPLFVAVVAYTFFGLDRLAEHLEMPFGREANDLPLDTICRTNEISVAEALGDPAPAPLPVVNHQLQ</sequence>
<protein>
    <submittedName>
        <fullName evidence="10">UPF0187 protein</fullName>
    </submittedName>
</protein>